<feature type="compositionally biased region" description="Acidic residues" evidence="10">
    <location>
        <begin position="136"/>
        <end position="147"/>
    </location>
</feature>
<evidence type="ECO:0000256" key="11">
    <source>
        <dbReference type="SAM" id="SignalP"/>
    </source>
</evidence>
<comment type="function">
    <text evidence="1">Stimulates the adrenal glands to release cortisol.</text>
</comment>
<dbReference type="OrthoDB" id="8962839at2759"/>
<evidence type="ECO:0000259" key="14">
    <source>
        <dbReference type="SMART" id="SM01365"/>
    </source>
</evidence>
<evidence type="ECO:0000313" key="16">
    <source>
        <dbReference type="Proteomes" id="UP000265000"/>
    </source>
</evidence>
<feature type="region of interest" description="Disordered" evidence="10">
    <location>
        <begin position="136"/>
        <end position="155"/>
    </location>
</feature>
<keyword evidence="6" id="KW-0165">Cleavage on pair of basic residues</keyword>
<dbReference type="GO" id="GO:0005576">
    <property type="term" value="C:extracellular region"/>
    <property type="evidence" value="ECO:0007669"/>
    <property type="project" value="UniProtKB-SubCell"/>
</dbReference>
<dbReference type="PRINTS" id="PR00383">
    <property type="entry name" value="MELANOCORTIN"/>
</dbReference>
<evidence type="ECO:0000256" key="9">
    <source>
        <dbReference type="ARBA" id="ARBA00023205"/>
    </source>
</evidence>
<dbReference type="Ensembl" id="ENSFHET00000031413.1">
    <property type="protein sequence ID" value="ENSFHEP00000028322.1"/>
    <property type="gene ID" value="ENSFHEG00000012355.1"/>
</dbReference>
<evidence type="ECO:0000259" key="12">
    <source>
        <dbReference type="SMART" id="SM01363"/>
    </source>
</evidence>
<keyword evidence="8 11" id="KW-0732">Signal</keyword>
<keyword evidence="9" id="KW-0257">Endorphin</keyword>
<dbReference type="Pfam" id="PF08384">
    <property type="entry name" value="NPP"/>
    <property type="match status" value="1"/>
</dbReference>
<evidence type="ECO:0000256" key="1">
    <source>
        <dbReference type="ARBA" id="ARBA00002965"/>
    </source>
</evidence>
<dbReference type="SMART" id="SM01363">
    <property type="entry name" value="ACTH_domain"/>
    <property type="match status" value="2"/>
</dbReference>
<accession>A0A3Q2QNI6</accession>
<feature type="signal peptide" evidence="11">
    <location>
        <begin position="1"/>
        <end position="18"/>
    </location>
</feature>
<reference evidence="15" key="1">
    <citation type="submission" date="2025-08" db="UniProtKB">
        <authorList>
            <consortium name="Ensembl"/>
        </authorList>
    </citation>
    <scope>IDENTIFICATION</scope>
</reference>
<evidence type="ECO:0000256" key="5">
    <source>
        <dbReference type="ARBA" id="ARBA00022525"/>
    </source>
</evidence>
<dbReference type="SMART" id="SM01364">
    <property type="entry name" value="NPP"/>
    <property type="match status" value="1"/>
</dbReference>
<name>A0A3Q2QNI6_FUNHE</name>
<evidence type="ECO:0000259" key="13">
    <source>
        <dbReference type="SMART" id="SM01364"/>
    </source>
</evidence>
<dbReference type="InterPro" id="IPR013593">
    <property type="entry name" value="Melanocortin_N"/>
</dbReference>
<evidence type="ECO:0000256" key="4">
    <source>
        <dbReference type="ARBA" id="ARBA00005832"/>
    </source>
</evidence>
<dbReference type="InterPro" id="IPR001941">
    <property type="entry name" value="PMOC"/>
</dbReference>
<keyword evidence="5" id="KW-0964">Secreted</keyword>
<evidence type="ECO:0000256" key="10">
    <source>
        <dbReference type="SAM" id="MobiDB-lite"/>
    </source>
</evidence>
<feature type="chain" id="PRO_5018648652" evidence="11">
    <location>
        <begin position="19"/>
        <end position="210"/>
    </location>
</feature>
<comment type="subcellular location">
    <subcellularLocation>
        <location evidence="3">Secreted</location>
    </subcellularLocation>
</comment>
<dbReference type="InterPro" id="IPR013532">
    <property type="entry name" value="Opioid_neuropept"/>
</dbReference>
<dbReference type="AlphaFoldDB" id="A0A3Q2QNI6"/>
<dbReference type="GO" id="GO:0005184">
    <property type="term" value="F:neuropeptide hormone activity"/>
    <property type="evidence" value="ECO:0007669"/>
    <property type="project" value="TreeGrafter"/>
</dbReference>
<comment type="similarity">
    <text evidence="4">Belongs to the POMC family.</text>
</comment>
<dbReference type="InterPro" id="IPR050878">
    <property type="entry name" value="POMC-derived_peptides"/>
</dbReference>
<proteinExistence type="inferred from homology"/>
<evidence type="ECO:0000256" key="3">
    <source>
        <dbReference type="ARBA" id="ARBA00004613"/>
    </source>
</evidence>
<dbReference type="Pfam" id="PF08035">
    <property type="entry name" value="Op_neuropeptide"/>
    <property type="match status" value="1"/>
</dbReference>
<feature type="domain" description="Pro-opiomelanocortin/corticotropin ACTH central region" evidence="12">
    <location>
        <begin position="160"/>
        <end position="200"/>
    </location>
</feature>
<evidence type="ECO:0000256" key="2">
    <source>
        <dbReference type="ARBA" id="ARBA00003192"/>
    </source>
</evidence>
<feature type="domain" description="Opiodes neuropeptide" evidence="14">
    <location>
        <begin position="177"/>
        <end position="207"/>
    </location>
</feature>
<dbReference type="PANTHER" id="PTHR11416">
    <property type="entry name" value="PRO-OPIOMELANOCORTIN"/>
    <property type="match status" value="1"/>
</dbReference>
<organism evidence="15 16">
    <name type="scientific">Fundulus heteroclitus</name>
    <name type="common">Killifish</name>
    <name type="synonym">Mummichog</name>
    <dbReference type="NCBI Taxonomy" id="8078"/>
    <lineage>
        <taxon>Eukaryota</taxon>
        <taxon>Metazoa</taxon>
        <taxon>Chordata</taxon>
        <taxon>Craniata</taxon>
        <taxon>Vertebrata</taxon>
        <taxon>Euteleostomi</taxon>
        <taxon>Actinopterygii</taxon>
        <taxon>Neopterygii</taxon>
        <taxon>Teleostei</taxon>
        <taxon>Neoteleostei</taxon>
        <taxon>Acanthomorphata</taxon>
        <taxon>Ovalentaria</taxon>
        <taxon>Atherinomorphae</taxon>
        <taxon>Cyprinodontiformes</taxon>
        <taxon>Fundulidae</taxon>
        <taxon>Fundulus</taxon>
    </lineage>
</organism>
<feature type="domain" description="Pro-opiomelanocortin N-terminal" evidence="13">
    <location>
        <begin position="22"/>
        <end position="65"/>
    </location>
</feature>
<dbReference type="Proteomes" id="UP000265000">
    <property type="component" value="Unplaced"/>
</dbReference>
<dbReference type="GeneTree" id="ENSGT00390000016811"/>
<dbReference type="GeneID" id="105916446"/>
<keyword evidence="7" id="KW-0372">Hormone</keyword>
<dbReference type="PANTHER" id="PTHR11416:SF7">
    <property type="entry name" value="PRO-OPIOMELANOCORTIN"/>
    <property type="match status" value="1"/>
</dbReference>
<keyword evidence="16" id="KW-1185">Reference proteome</keyword>
<reference evidence="15" key="2">
    <citation type="submission" date="2025-09" db="UniProtKB">
        <authorList>
            <consortium name="Ensembl"/>
        </authorList>
    </citation>
    <scope>IDENTIFICATION</scope>
</reference>
<sequence length="210" mass="23731">MRPLLLLVVAVVVGVVRAALSRCWERPSCQELSSDSSMMDCIQLCGPDPHEMTTILGSVYLQPSPSSVFLSPSSFPSSSQGKNSYSMEHFRWGKPLGRKRRSTKIPTGRSVNGDSADFFPGELRWWELSRVKPAAEDEEQVAEEEAEQLSTEQRDTEDIPYKMKHFRWSGPVASKRYGGFMKSWKGHSKGPLVTLFRNVMNKGEEEKRVM</sequence>
<evidence type="ECO:0000256" key="7">
    <source>
        <dbReference type="ARBA" id="ARBA00022702"/>
    </source>
</evidence>
<comment type="function">
    <text evidence="2">Endogenous opiate.</text>
</comment>
<dbReference type="GO" id="GO:0007218">
    <property type="term" value="P:neuropeptide signaling pathway"/>
    <property type="evidence" value="ECO:0007669"/>
    <property type="project" value="UniProtKB-KW"/>
</dbReference>
<dbReference type="SMART" id="SM01365">
    <property type="entry name" value="Op_neuropeptide"/>
    <property type="match status" value="1"/>
</dbReference>
<evidence type="ECO:0000256" key="8">
    <source>
        <dbReference type="ARBA" id="ARBA00022729"/>
    </source>
</evidence>
<dbReference type="Pfam" id="PF00976">
    <property type="entry name" value="ACTH_domain"/>
    <property type="match status" value="2"/>
</dbReference>
<dbReference type="InterPro" id="IPR013531">
    <property type="entry name" value="Mcrtin_ACTH_cent"/>
</dbReference>
<feature type="domain" description="Pro-opiomelanocortin/corticotropin ACTH central region" evidence="12">
    <location>
        <begin position="84"/>
        <end position="123"/>
    </location>
</feature>
<dbReference type="STRING" id="8078.ENSFHEP00000028322"/>
<evidence type="ECO:0000313" key="15">
    <source>
        <dbReference type="Ensembl" id="ENSFHEP00000028322.1"/>
    </source>
</evidence>
<evidence type="ECO:0000256" key="6">
    <source>
        <dbReference type="ARBA" id="ARBA00022685"/>
    </source>
</evidence>
<protein>
    <submittedName>
        <fullName evidence="15">Proopiomelanocortin a</fullName>
    </submittedName>
</protein>